<dbReference type="InterPro" id="IPR010432">
    <property type="entry name" value="RDD"/>
</dbReference>
<evidence type="ECO:0000256" key="7">
    <source>
        <dbReference type="SAM" id="Phobius"/>
    </source>
</evidence>
<evidence type="ECO:0000256" key="4">
    <source>
        <dbReference type="ARBA" id="ARBA00022989"/>
    </source>
</evidence>
<accession>A0ABN3AJP4</accession>
<dbReference type="RefSeq" id="WP_344339222.1">
    <property type="nucleotide sequence ID" value="NZ_BAAAQT010000001.1"/>
</dbReference>
<evidence type="ECO:0000256" key="2">
    <source>
        <dbReference type="ARBA" id="ARBA00022475"/>
    </source>
</evidence>
<name>A0ABN3AJP4_9MICO</name>
<feature type="domain" description="RDD" evidence="8">
    <location>
        <begin position="102"/>
        <end position="266"/>
    </location>
</feature>
<dbReference type="InterPro" id="IPR018929">
    <property type="entry name" value="DUF2510"/>
</dbReference>
<dbReference type="PANTHER" id="PTHR36115:SF6">
    <property type="entry name" value="PROLINE-RICH ANTIGEN HOMOLOG"/>
    <property type="match status" value="1"/>
</dbReference>
<evidence type="ECO:0000313" key="10">
    <source>
        <dbReference type="EMBL" id="GAA2170468.1"/>
    </source>
</evidence>
<feature type="transmembrane region" description="Helical" evidence="7">
    <location>
        <begin position="167"/>
        <end position="188"/>
    </location>
</feature>
<dbReference type="PANTHER" id="PTHR36115">
    <property type="entry name" value="PROLINE-RICH ANTIGEN HOMOLOG-RELATED"/>
    <property type="match status" value="1"/>
</dbReference>
<keyword evidence="2" id="KW-1003">Cell membrane</keyword>
<dbReference type="InterPro" id="IPR051791">
    <property type="entry name" value="Pra-immunoreactive"/>
</dbReference>
<evidence type="ECO:0000256" key="3">
    <source>
        <dbReference type="ARBA" id="ARBA00022692"/>
    </source>
</evidence>
<feature type="transmembrane region" description="Helical" evidence="7">
    <location>
        <begin position="232"/>
        <end position="253"/>
    </location>
</feature>
<dbReference type="Proteomes" id="UP001501599">
    <property type="component" value="Unassembled WGS sequence"/>
</dbReference>
<proteinExistence type="predicted"/>
<gene>
    <name evidence="10" type="ORF">GCM10009846_00980</name>
</gene>
<feature type="domain" description="DUF2510" evidence="9">
    <location>
        <begin position="8"/>
        <end position="40"/>
    </location>
</feature>
<protein>
    <recommendedName>
        <fullName evidence="12">RDD family protein</fullName>
    </recommendedName>
</protein>
<keyword evidence="5 7" id="KW-0472">Membrane</keyword>
<dbReference type="Pfam" id="PF10708">
    <property type="entry name" value="DUF2510"/>
    <property type="match status" value="1"/>
</dbReference>
<evidence type="ECO:0000259" key="9">
    <source>
        <dbReference type="Pfam" id="PF10708"/>
    </source>
</evidence>
<feature type="transmembrane region" description="Helical" evidence="7">
    <location>
        <begin position="112"/>
        <end position="136"/>
    </location>
</feature>
<dbReference type="EMBL" id="BAAAQT010000001">
    <property type="protein sequence ID" value="GAA2170468.1"/>
    <property type="molecule type" value="Genomic_DNA"/>
</dbReference>
<comment type="subcellular location">
    <subcellularLocation>
        <location evidence="1">Cell membrane</location>
        <topology evidence="1">Multi-pass membrane protein</topology>
    </subcellularLocation>
</comment>
<dbReference type="Pfam" id="PF06271">
    <property type="entry name" value="RDD"/>
    <property type="match status" value="1"/>
</dbReference>
<feature type="region of interest" description="Disordered" evidence="6">
    <location>
        <begin position="1"/>
        <end position="97"/>
    </location>
</feature>
<feature type="compositionally biased region" description="Low complexity" evidence="6">
    <location>
        <begin position="37"/>
        <end position="52"/>
    </location>
</feature>
<keyword evidence="3 7" id="KW-0812">Transmembrane</keyword>
<reference evidence="10 11" key="1">
    <citation type="journal article" date="2019" name="Int. J. Syst. Evol. Microbiol.">
        <title>The Global Catalogue of Microorganisms (GCM) 10K type strain sequencing project: providing services to taxonomists for standard genome sequencing and annotation.</title>
        <authorList>
            <consortium name="The Broad Institute Genomics Platform"/>
            <consortium name="The Broad Institute Genome Sequencing Center for Infectious Disease"/>
            <person name="Wu L."/>
            <person name="Ma J."/>
        </authorList>
    </citation>
    <scope>NUCLEOTIDE SEQUENCE [LARGE SCALE GENOMIC DNA]</scope>
    <source>
        <strain evidence="10 11">JCM 16026</strain>
    </source>
</reference>
<evidence type="ECO:0000256" key="5">
    <source>
        <dbReference type="ARBA" id="ARBA00023136"/>
    </source>
</evidence>
<keyword evidence="11" id="KW-1185">Reference proteome</keyword>
<evidence type="ECO:0000256" key="1">
    <source>
        <dbReference type="ARBA" id="ARBA00004651"/>
    </source>
</evidence>
<sequence length="272" mass="29613">MSEQSREPGWYQDPFGTGPEDRRYWDGDTWLAVQQTQPAQFEAPGAPAQQPPESFQGQPYAGQPYEPASQQGGWGGEQSPMGRFGAPASPEDRERTPDGVALASWGRRVAAYLIDALILALSSLLIGAALGIWGALADLFEATLQSSTSTDLTPQFEAFLTANAGTLLAFSLIQLLVSGLYHVVLVATRGRTPGKRLLGIRVRLREREGLPIWRAALSRWLLHFALPNLLSGVPGLGFVGAMFPILDGLWPIWDARRQAIHDKVAKTAVVRD</sequence>
<evidence type="ECO:0008006" key="12">
    <source>
        <dbReference type="Google" id="ProtNLM"/>
    </source>
</evidence>
<evidence type="ECO:0000256" key="6">
    <source>
        <dbReference type="SAM" id="MobiDB-lite"/>
    </source>
</evidence>
<keyword evidence="4 7" id="KW-1133">Transmembrane helix</keyword>
<evidence type="ECO:0000259" key="8">
    <source>
        <dbReference type="Pfam" id="PF06271"/>
    </source>
</evidence>
<organism evidence="10 11">
    <name type="scientific">Agrococcus versicolor</name>
    <dbReference type="NCBI Taxonomy" id="501482"/>
    <lineage>
        <taxon>Bacteria</taxon>
        <taxon>Bacillati</taxon>
        <taxon>Actinomycetota</taxon>
        <taxon>Actinomycetes</taxon>
        <taxon>Micrococcales</taxon>
        <taxon>Microbacteriaceae</taxon>
        <taxon>Agrococcus</taxon>
    </lineage>
</organism>
<evidence type="ECO:0000313" key="11">
    <source>
        <dbReference type="Proteomes" id="UP001501599"/>
    </source>
</evidence>
<comment type="caution">
    <text evidence="10">The sequence shown here is derived from an EMBL/GenBank/DDBJ whole genome shotgun (WGS) entry which is preliminary data.</text>
</comment>